<reference evidence="1" key="1">
    <citation type="submission" date="2018-05" db="EMBL/GenBank/DDBJ databases">
        <authorList>
            <person name="Lanie J.A."/>
            <person name="Ng W.-L."/>
            <person name="Kazmierczak K.M."/>
            <person name="Andrzejewski T.M."/>
            <person name="Davidsen T.M."/>
            <person name="Wayne K.J."/>
            <person name="Tettelin H."/>
            <person name="Glass J.I."/>
            <person name="Rusch D."/>
            <person name="Podicherti R."/>
            <person name="Tsui H.-C.T."/>
            <person name="Winkler M.E."/>
        </authorList>
    </citation>
    <scope>NUCLEOTIDE SEQUENCE</scope>
</reference>
<sequence>MQYDERIMKAWPMKREVDVVVDGHFTGSTQDQYQVWYHTDKGLENMFVTYLGEPSARDWHLNRCIAVAIQHAGDLCKQYDEQHPNIDEIILSTE</sequence>
<gene>
    <name evidence="1" type="ORF">METZ01_LOCUS248180</name>
</gene>
<organism evidence="1">
    <name type="scientific">marine metagenome</name>
    <dbReference type="NCBI Taxonomy" id="408172"/>
    <lineage>
        <taxon>unclassified sequences</taxon>
        <taxon>metagenomes</taxon>
        <taxon>ecological metagenomes</taxon>
    </lineage>
</organism>
<dbReference type="EMBL" id="UINC01065543">
    <property type="protein sequence ID" value="SVB95326.1"/>
    <property type="molecule type" value="Genomic_DNA"/>
</dbReference>
<protein>
    <submittedName>
        <fullName evidence="1">Uncharacterized protein</fullName>
    </submittedName>
</protein>
<evidence type="ECO:0000313" key="1">
    <source>
        <dbReference type="EMBL" id="SVB95326.1"/>
    </source>
</evidence>
<proteinExistence type="predicted"/>
<accession>A0A382I6V3</accession>
<dbReference type="AlphaFoldDB" id="A0A382I6V3"/>
<name>A0A382I6V3_9ZZZZ</name>